<name>A0A843VBJ4_COLES</name>
<proteinExistence type="predicted"/>
<protein>
    <submittedName>
        <fullName evidence="1">Uncharacterized protein</fullName>
    </submittedName>
</protein>
<dbReference type="Proteomes" id="UP000652761">
    <property type="component" value="Unassembled WGS sequence"/>
</dbReference>
<gene>
    <name evidence="1" type="ORF">Taro_023694</name>
</gene>
<keyword evidence="2" id="KW-1185">Reference proteome</keyword>
<dbReference type="EMBL" id="NMUH01001302">
    <property type="protein sequence ID" value="MQL91090.1"/>
    <property type="molecule type" value="Genomic_DNA"/>
</dbReference>
<sequence length="100" mass="11111">MKKATGLSDLEVVAEERGKKISFLWMIHNSPSTKTSSTRPQQVLNSSLGNISSDIRPLVVVVDIVVTKSWSNIRCSLFDKDRLGVILAPHAFHFGHGVFY</sequence>
<comment type="caution">
    <text evidence="1">The sequence shown here is derived from an EMBL/GenBank/DDBJ whole genome shotgun (WGS) entry which is preliminary data.</text>
</comment>
<evidence type="ECO:0000313" key="1">
    <source>
        <dbReference type="EMBL" id="MQL91090.1"/>
    </source>
</evidence>
<evidence type="ECO:0000313" key="2">
    <source>
        <dbReference type="Proteomes" id="UP000652761"/>
    </source>
</evidence>
<reference evidence="1" key="1">
    <citation type="submission" date="2017-07" db="EMBL/GenBank/DDBJ databases">
        <title>Taro Niue Genome Assembly and Annotation.</title>
        <authorList>
            <person name="Atibalentja N."/>
            <person name="Keating K."/>
            <person name="Fields C.J."/>
        </authorList>
    </citation>
    <scope>NUCLEOTIDE SEQUENCE</scope>
    <source>
        <strain evidence="1">Niue_2</strain>
        <tissue evidence="1">Leaf</tissue>
    </source>
</reference>
<organism evidence="1 2">
    <name type="scientific">Colocasia esculenta</name>
    <name type="common">Wild taro</name>
    <name type="synonym">Arum esculentum</name>
    <dbReference type="NCBI Taxonomy" id="4460"/>
    <lineage>
        <taxon>Eukaryota</taxon>
        <taxon>Viridiplantae</taxon>
        <taxon>Streptophyta</taxon>
        <taxon>Embryophyta</taxon>
        <taxon>Tracheophyta</taxon>
        <taxon>Spermatophyta</taxon>
        <taxon>Magnoliopsida</taxon>
        <taxon>Liliopsida</taxon>
        <taxon>Araceae</taxon>
        <taxon>Aroideae</taxon>
        <taxon>Colocasieae</taxon>
        <taxon>Colocasia</taxon>
    </lineage>
</organism>
<dbReference type="AlphaFoldDB" id="A0A843VBJ4"/>
<accession>A0A843VBJ4</accession>